<evidence type="ECO:0000313" key="13">
    <source>
        <dbReference type="EMBL" id="OAY24882.1"/>
    </source>
</evidence>
<evidence type="ECO:0000259" key="12">
    <source>
        <dbReference type="PROSITE" id="PS50071"/>
    </source>
</evidence>
<dbReference type="GO" id="GO:0005634">
    <property type="term" value="C:nucleus"/>
    <property type="evidence" value="ECO:0000318"/>
    <property type="project" value="GO_Central"/>
</dbReference>
<feature type="compositionally biased region" description="Low complexity" evidence="11">
    <location>
        <begin position="137"/>
        <end position="162"/>
    </location>
</feature>
<dbReference type="InterPro" id="IPR001356">
    <property type="entry name" value="HD"/>
</dbReference>
<keyword evidence="7 9" id="KW-0539">Nucleus</keyword>
<keyword evidence="4 9" id="KW-0238">DNA-binding</keyword>
<dbReference type="Gramene" id="Manes.17G051300.1.v8.1">
    <property type="protein sequence ID" value="Manes.17G051300.1.v8.1.CDS"/>
    <property type="gene ID" value="Manes.17G051300.v8.1"/>
</dbReference>
<dbReference type="FunFam" id="1.10.10.60:FF:000118">
    <property type="entry name" value="WUSCHEL-related homeobox 11"/>
    <property type="match status" value="1"/>
</dbReference>
<feature type="compositionally biased region" description="Polar residues" evidence="11">
    <location>
        <begin position="123"/>
        <end position="136"/>
    </location>
</feature>
<dbReference type="OrthoDB" id="1935198at2759"/>
<keyword evidence="5 9" id="KW-0371">Homeobox</keyword>
<dbReference type="Proteomes" id="UP000091857">
    <property type="component" value="Chromosome 17"/>
</dbReference>
<feature type="compositionally biased region" description="Basic and acidic residues" evidence="11">
    <location>
        <begin position="50"/>
        <end position="59"/>
    </location>
</feature>
<evidence type="ECO:0000256" key="1">
    <source>
        <dbReference type="ARBA" id="ARBA00004123"/>
    </source>
</evidence>
<comment type="subcellular location">
    <subcellularLocation>
        <location evidence="1 9 10">Nucleus</location>
    </subcellularLocation>
</comment>
<comment type="caution">
    <text evidence="13">The sequence shown here is derived from an EMBL/GenBank/DDBJ whole genome shotgun (WGS) entry which is preliminary data.</text>
</comment>
<organism evidence="13 14">
    <name type="scientific">Manihot esculenta</name>
    <name type="common">Cassava</name>
    <name type="synonym">Jatropha manihot</name>
    <dbReference type="NCBI Taxonomy" id="3983"/>
    <lineage>
        <taxon>Eukaryota</taxon>
        <taxon>Viridiplantae</taxon>
        <taxon>Streptophyta</taxon>
        <taxon>Embryophyta</taxon>
        <taxon>Tracheophyta</taxon>
        <taxon>Spermatophyta</taxon>
        <taxon>Magnoliopsida</taxon>
        <taxon>eudicotyledons</taxon>
        <taxon>Gunneridae</taxon>
        <taxon>Pentapetalae</taxon>
        <taxon>rosids</taxon>
        <taxon>fabids</taxon>
        <taxon>Malpighiales</taxon>
        <taxon>Euphorbiaceae</taxon>
        <taxon>Crotonoideae</taxon>
        <taxon>Manihoteae</taxon>
        <taxon>Manihot</taxon>
    </lineage>
</organism>
<dbReference type="AlphaFoldDB" id="A0A2C9U6T2"/>
<dbReference type="InterPro" id="IPR009057">
    <property type="entry name" value="Homeodomain-like_sf"/>
</dbReference>
<evidence type="ECO:0000256" key="11">
    <source>
        <dbReference type="SAM" id="MobiDB-lite"/>
    </source>
</evidence>
<evidence type="ECO:0000256" key="2">
    <source>
        <dbReference type="ARBA" id="ARBA00022473"/>
    </source>
</evidence>
<keyword evidence="2" id="KW-0217">Developmental protein</keyword>
<keyword evidence="6" id="KW-0804">Transcription</keyword>
<feature type="region of interest" description="Disordered" evidence="11">
    <location>
        <begin position="1"/>
        <end position="23"/>
    </location>
</feature>
<dbReference type="InterPro" id="IPR044557">
    <property type="entry name" value="WOX8/9-like"/>
</dbReference>
<evidence type="ECO:0000256" key="8">
    <source>
        <dbReference type="ARBA" id="ARBA00024040"/>
    </source>
</evidence>
<evidence type="ECO:0000256" key="3">
    <source>
        <dbReference type="ARBA" id="ARBA00023015"/>
    </source>
</evidence>
<dbReference type="GO" id="GO:0000976">
    <property type="term" value="F:transcription cis-regulatory region binding"/>
    <property type="evidence" value="ECO:0000318"/>
    <property type="project" value="GO_Central"/>
</dbReference>
<keyword evidence="14" id="KW-1185">Reference proteome</keyword>
<dbReference type="GO" id="GO:0050793">
    <property type="term" value="P:regulation of developmental process"/>
    <property type="evidence" value="ECO:0007669"/>
    <property type="project" value="InterPro"/>
</dbReference>
<evidence type="ECO:0000256" key="10">
    <source>
        <dbReference type="RuleBase" id="RU000682"/>
    </source>
</evidence>
<proteinExistence type="inferred from homology"/>
<comment type="similarity">
    <text evidence="8">Belongs to the WUS homeobox family.</text>
</comment>
<accession>A0A2C9U6T2</accession>
<dbReference type="PANTHER" id="PTHR47288:SF1">
    <property type="entry name" value="WUSCHEL-RELATED HOMEOBOX 9"/>
    <property type="match status" value="1"/>
</dbReference>
<dbReference type="STRING" id="3983.A0A2C9U6T2"/>
<dbReference type="SUPFAM" id="SSF46689">
    <property type="entry name" value="Homeodomain-like"/>
    <property type="match status" value="1"/>
</dbReference>
<evidence type="ECO:0000256" key="6">
    <source>
        <dbReference type="ARBA" id="ARBA00023163"/>
    </source>
</evidence>
<dbReference type="PANTHER" id="PTHR47288">
    <property type="entry name" value="WUSCHEL-RELATED HOMEOBOX 9"/>
    <property type="match status" value="1"/>
</dbReference>
<dbReference type="GO" id="GO:0048731">
    <property type="term" value="P:system development"/>
    <property type="evidence" value="ECO:0007669"/>
    <property type="project" value="UniProtKB-ARBA"/>
</dbReference>
<protein>
    <recommendedName>
        <fullName evidence="12">Homeobox domain-containing protein</fullName>
    </recommendedName>
</protein>
<evidence type="ECO:0000256" key="7">
    <source>
        <dbReference type="ARBA" id="ARBA00023242"/>
    </source>
</evidence>
<reference evidence="14" key="1">
    <citation type="journal article" date="2016" name="Nat. Biotechnol.">
        <title>Sequencing wild and cultivated cassava and related species reveals extensive interspecific hybridization and genetic diversity.</title>
        <authorList>
            <person name="Bredeson J.V."/>
            <person name="Lyons J.B."/>
            <person name="Prochnik S.E."/>
            <person name="Wu G.A."/>
            <person name="Ha C.M."/>
            <person name="Edsinger-Gonzales E."/>
            <person name="Grimwood J."/>
            <person name="Schmutz J."/>
            <person name="Rabbi I.Y."/>
            <person name="Egesi C."/>
            <person name="Nauluvula P."/>
            <person name="Lebot V."/>
            <person name="Ndunguru J."/>
            <person name="Mkamilo G."/>
            <person name="Bart R.S."/>
            <person name="Setter T.L."/>
            <person name="Gleadow R.M."/>
            <person name="Kulakow P."/>
            <person name="Ferguson M.E."/>
            <person name="Rounsley S."/>
            <person name="Rokhsar D.S."/>
        </authorList>
    </citation>
    <scope>NUCLEOTIDE SEQUENCE [LARGE SCALE GENOMIC DNA]</scope>
    <source>
        <strain evidence="14">cv. AM560-2</strain>
    </source>
</reference>
<dbReference type="PROSITE" id="PS50071">
    <property type="entry name" value="HOMEOBOX_2"/>
    <property type="match status" value="1"/>
</dbReference>
<feature type="DNA-binding region" description="Homeobox" evidence="9">
    <location>
        <begin position="56"/>
        <end position="120"/>
    </location>
</feature>
<keyword evidence="3" id="KW-0805">Transcription regulation</keyword>
<dbReference type="SMR" id="A0A2C9U6T2"/>
<dbReference type="CDD" id="cd00086">
    <property type="entry name" value="homeodomain"/>
    <property type="match status" value="1"/>
</dbReference>
<feature type="domain" description="Homeobox" evidence="12">
    <location>
        <begin position="54"/>
        <end position="119"/>
    </location>
</feature>
<dbReference type="Gene3D" id="1.10.10.60">
    <property type="entry name" value="Homeodomain-like"/>
    <property type="match status" value="1"/>
</dbReference>
<evidence type="ECO:0000256" key="4">
    <source>
        <dbReference type="ARBA" id="ARBA00023125"/>
    </source>
</evidence>
<feature type="region of interest" description="Disordered" evidence="11">
    <location>
        <begin position="118"/>
        <end position="166"/>
    </location>
</feature>
<evidence type="ECO:0000256" key="9">
    <source>
        <dbReference type="PROSITE-ProRule" id="PRU00108"/>
    </source>
</evidence>
<dbReference type="Pfam" id="PF00046">
    <property type="entry name" value="Homeodomain"/>
    <property type="match status" value="1"/>
</dbReference>
<name>A0A2C9U6T2_MANES</name>
<dbReference type="SMART" id="SM00389">
    <property type="entry name" value="HOX"/>
    <property type="match status" value="1"/>
</dbReference>
<evidence type="ECO:0000256" key="5">
    <source>
        <dbReference type="ARBA" id="ARBA00023155"/>
    </source>
</evidence>
<gene>
    <name evidence="13" type="ORF">MANES_17G051300v8</name>
</gene>
<evidence type="ECO:0000313" key="14">
    <source>
        <dbReference type="Proteomes" id="UP000091857"/>
    </source>
</evidence>
<feature type="region of interest" description="Disordered" evidence="11">
    <location>
        <begin position="45"/>
        <end position="65"/>
    </location>
</feature>
<dbReference type="EMBL" id="CM004403">
    <property type="protein sequence ID" value="OAY24882.1"/>
    <property type="molecule type" value="Genomic_DNA"/>
</dbReference>
<dbReference type="GO" id="GO:0003700">
    <property type="term" value="F:DNA-binding transcription factor activity"/>
    <property type="evidence" value="ECO:0007669"/>
    <property type="project" value="InterPro"/>
</dbReference>
<sequence>MASSNRHWPSMFKSKPCNSHHHQWQHDITPSSLLSSACHRTPCASGVPGCEERSSEPKPRWNPKPEQIRILEAIFNSGMVNPPRDEIRKIRAQLQEYGQVGDANVFYWFQNRKSRSKHKLRHLQNSMQQTHQAPSVTTSIPTLTAPSSSPSSSSEKSSPKASQGTLSLTTPTVVDIFNSPTGSVNQTYFQAHNEFVPEPFFFQAHQTGAGGGARPLTQGFCFSDLPNLVQVQDNTVGPCTSLLLSEIMSSEASKKYLYHEDKNLKIQPRLSYPVTAPISHCIGFAPLPLPTTHPNNVTVPSTISQIQGESASVGSSGAVRSTVFINDVAFEVGVGPFNLREAFGDDFVLIHSSGQPVLTNEWGVTFHSLQRGASYYLVPISMNEHI</sequence>